<dbReference type="Pfam" id="PF07714">
    <property type="entry name" value="PK_Tyr_Ser-Thr"/>
    <property type="match status" value="1"/>
</dbReference>
<dbReference type="InterPro" id="IPR011009">
    <property type="entry name" value="Kinase-like_dom_sf"/>
</dbReference>
<dbReference type="SUPFAM" id="SSF56112">
    <property type="entry name" value="Protein kinase-like (PK-like)"/>
    <property type="match status" value="1"/>
</dbReference>
<reference evidence="2 3" key="1">
    <citation type="submission" date="2016-06" db="EMBL/GenBank/DDBJ databases">
        <title>Comparative genomics of the ectomycorrhizal sister species Rhizopogon vinicolor and Rhizopogon vesiculosus (Basidiomycota: Boletales) reveals a divergence of the mating type B locus.</title>
        <authorList>
            <consortium name="DOE Joint Genome Institute"/>
            <person name="Mujic A.B."/>
            <person name="Kuo A."/>
            <person name="Tritt A."/>
            <person name="Lipzen A."/>
            <person name="Chen C."/>
            <person name="Johnson J."/>
            <person name="Sharma A."/>
            <person name="Barry K."/>
            <person name="Grigoriev I.V."/>
            <person name="Spatafora J.W."/>
        </authorList>
    </citation>
    <scope>NUCLEOTIDE SEQUENCE [LARGE SCALE GENOMIC DNA]</scope>
    <source>
        <strain evidence="2 3">AM-OR11-026</strain>
    </source>
</reference>
<dbReference type="InterPro" id="IPR050167">
    <property type="entry name" value="Ser_Thr_protein_kinase"/>
</dbReference>
<evidence type="ECO:0000259" key="1">
    <source>
        <dbReference type="PROSITE" id="PS50011"/>
    </source>
</evidence>
<keyword evidence="2" id="KW-0418">Kinase</keyword>
<dbReference type="InterPro" id="IPR008266">
    <property type="entry name" value="Tyr_kinase_AS"/>
</dbReference>
<dbReference type="PROSITE" id="PS00109">
    <property type="entry name" value="PROTEIN_KINASE_TYR"/>
    <property type="match status" value="1"/>
</dbReference>
<dbReference type="PIRSF" id="PIRSF000654">
    <property type="entry name" value="Integrin-linked_kinase"/>
    <property type="match status" value="1"/>
</dbReference>
<keyword evidence="2" id="KW-0808">Transferase</keyword>
<name>A0A1B7ND67_9AGAM</name>
<feature type="domain" description="Protein kinase" evidence="1">
    <location>
        <begin position="1"/>
        <end position="221"/>
    </location>
</feature>
<dbReference type="InterPro" id="IPR001245">
    <property type="entry name" value="Ser-Thr/Tyr_kinase_cat_dom"/>
</dbReference>
<sequence>RELEVWIRLRHDHVLPLYGVAHEFLPGTTAMVCPWLENGTVTNFIASHRDLNGCHRLQLISDVAVGLRYLHSQAIVHGDLTGSNILVCAQGRAYLADFGLSVMLAEHNTACHSMTEAARWAAPELITCPADIRDLLLSQSDMYSFGSIKFHILSGIVPYHGLSNNQVIIAIIKGEKPARPEESRISDQHWDFIQRCWLPFERRFCRPSADDACDFLQHDRALYLTPH</sequence>
<dbReference type="InParanoid" id="A0A1B7ND67"/>
<dbReference type="Gene3D" id="1.10.510.10">
    <property type="entry name" value="Transferase(Phosphotransferase) domain 1"/>
    <property type="match status" value="1"/>
</dbReference>
<organism evidence="2 3">
    <name type="scientific">Rhizopogon vinicolor AM-OR11-026</name>
    <dbReference type="NCBI Taxonomy" id="1314800"/>
    <lineage>
        <taxon>Eukaryota</taxon>
        <taxon>Fungi</taxon>
        <taxon>Dikarya</taxon>
        <taxon>Basidiomycota</taxon>
        <taxon>Agaricomycotina</taxon>
        <taxon>Agaricomycetes</taxon>
        <taxon>Agaricomycetidae</taxon>
        <taxon>Boletales</taxon>
        <taxon>Suillineae</taxon>
        <taxon>Rhizopogonaceae</taxon>
        <taxon>Rhizopogon</taxon>
    </lineage>
</organism>
<evidence type="ECO:0000313" key="3">
    <source>
        <dbReference type="Proteomes" id="UP000092154"/>
    </source>
</evidence>
<accession>A0A1B7ND67</accession>
<dbReference type="GO" id="GO:0005737">
    <property type="term" value="C:cytoplasm"/>
    <property type="evidence" value="ECO:0007669"/>
    <property type="project" value="TreeGrafter"/>
</dbReference>
<dbReference type="GO" id="GO:0005524">
    <property type="term" value="F:ATP binding"/>
    <property type="evidence" value="ECO:0007669"/>
    <property type="project" value="InterPro"/>
</dbReference>
<dbReference type="Proteomes" id="UP000092154">
    <property type="component" value="Unassembled WGS sequence"/>
</dbReference>
<dbReference type="PANTHER" id="PTHR23257">
    <property type="entry name" value="SERINE-THREONINE PROTEIN KINASE"/>
    <property type="match status" value="1"/>
</dbReference>
<proteinExistence type="predicted"/>
<protein>
    <submittedName>
        <fullName evidence="2">Kinase-like protein</fullName>
    </submittedName>
</protein>
<dbReference type="PANTHER" id="PTHR23257:SF706">
    <property type="entry name" value="PROTO-ONCOGENE SERINE_THREONINE-PROTEIN KINASE MOS"/>
    <property type="match status" value="1"/>
</dbReference>
<keyword evidence="3" id="KW-1185">Reference proteome</keyword>
<dbReference type="GO" id="GO:0004672">
    <property type="term" value="F:protein kinase activity"/>
    <property type="evidence" value="ECO:0007669"/>
    <property type="project" value="InterPro"/>
</dbReference>
<dbReference type="GO" id="GO:0007165">
    <property type="term" value="P:signal transduction"/>
    <property type="evidence" value="ECO:0007669"/>
    <property type="project" value="TreeGrafter"/>
</dbReference>
<feature type="non-terminal residue" evidence="2">
    <location>
        <position position="1"/>
    </location>
</feature>
<dbReference type="AlphaFoldDB" id="A0A1B7ND67"/>
<gene>
    <name evidence="2" type="ORF">K503DRAFT_682577</name>
</gene>
<dbReference type="STRING" id="1314800.A0A1B7ND67"/>
<evidence type="ECO:0000313" key="2">
    <source>
        <dbReference type="EMBL" id="OAX42825.1"/>
    </source>
</evidence>
<dbReference type="PROSITE" id="PS50011">
    <property type="entry name" value="PROTEIN_KINASE_DOM"/>
    <property type="match status" value="1"/>
</dbReference>
<dbReference type="EMBL" id="KV448149">
    <property type="protein sequence ID" value="OAX42825.1"/>
    <property type="molecule type" value="Genomic_DNA"/>
</dbReference>
<dbReference type="InterPro" id="IPR000719">
    <property type="entry name" value="Prot_kinase_dom"/>
</dbReference>
<dbReference type="OrthoDB" id="2677182at2759"/>